<reference evidence="1 2" key="1">
    <citation type="submission" date="2019-02" db="EMBL/GenBank/DDBJ databases">
        <title>Draft genome sequences of novel Actinobacteria.</title>
        <authorList>
            <person name="Sahin N."/>
            <person name="Ay H."/>
            <person name="Saygin H."/>
        </authorList>
    </citation>
    <scope>NUCLEOTIDE SEQUENCE [LARGE SCALE GENOMIC DNA]</scope>
    <source>
        <strain evidence="1 2">KC201</strain>
    </source>
</reference>
<keyword evidence="2" id="KW-1185">Reference proteome</keyword>
<dbReference type="InterPro" id="IPR004401">
    <property type="entry name" value="YbaB/EbfC"/>
</dbReference>
<dbReference type="InterPro" id="IPR036894">
    <property type="entry name" value="YbaB-like_sf"/>
</dbReference>
<evidence type="ECO:0000313" key="1">
    <source>
        <dbReference type="EMBL" id="TDB96138.1"/>
    </source>
</evidence>
<dbReference type="Proteomes" id="UP000295157">
    <property type="component" value="Unassembled WGS sequence"/>
</dbReference>
<dbReference type="Pfam" id="PF02575">
    <property type="entry name" value="YbaB_DNA_bd"/>
    <property type="match status" value="1"/>
</dbReference>
<name>A0A4R4MJW8_9ACTN</name>
<organism evidence="1 2">
    <name type="scientific">Nonomuraea longispora</name>
    <dbReference type="NCBI Taxonomy" id="1848320"/>
    <lineage>
        <taxon>Bacteria</taxon>
        <taxon>Bacillati</taxon>
        <taxon>Actinomycetota</taxon>
        <taxon>Actinomycetes</taxon>
        <taxon>Streptosporangiales</taxon>
        <taxon>Streptosporangiaceae</taxon>
        <taxon>Nonomuraea</taxon>
    </lineage>
</organism>
<gene>
    <name evidence="1" type="ORF">E1267_41275</name>
</gene>
<dbReference type="GO" id="GO:0003677">
    <property type="term" value="F:DNA binding"/>
    <property type="evidence" value="ECO:0007669"/>
    <property type="project" value="UniProtKB-KW"/>
</dbReference>
<comment type="caution">
    <text evidence="1">The sequence shown here is derived from an EMBL/GenBank/DDBJ whole genome shotgun (WGS) entry which is preliminary data.</text>
</comment>
<keyword evidence="1" id="KW-0238">DNA-binding</keyword>
<dbReference type="OrthoDB" id="3542241at2"/>
<dbReference type="EMBL" id="SMJZ01000300">
    <property type="protein sequence ID" value="TDB96138.1"/>
    <property type="molecule type" value="Genomic_DNA"/>
</dbReference>
<protein>
    <submittedName>
        <fullName evidence="1">YbaB/EbfC family DNA-binding protein</fullName>
    </submittedName>
</protein>
<dbReference type="AlphaFoldDB" id="A0A4R4MJW8"/>
<proteinExistence type="predicted"/>
<sequence>MFSRFNAICTVCVRRDDRDWSDAVRAVPEDDAPTGAGEAAGGQVRAVVGEDGLLARLKLDPRAMRLASHDLAEHIVAAVRAAQQDRLARTPEPGPPQDDLATEELIRRVNDMEAQAAGDFARLTSSLDEMLRRLDDPPGGAAPRKGESW</sequence>
<accession>A0A4R4MJW8</accession>
<evidence type="ECO:0000313" key="2">
    <source>
        <dbReference type="Proteomes" id="UP000295157"/>
    </source>
</evidence>
<dbReference type="Gene3D" id="3.30.1310.10">
    <property type="entry name" value="Nucleoid-associated protein YbaB-like domain"/>
    <property type="match status" value="1"/>
</dbReference>